<proteinExistence type="predicted"/>
<dbReference type="AlphaFoldDB" id="A0A6M4A6B0"/>
<dbReference type="Proteomes" id="UP000274350">
    <property type="component" value="Chromosome"/>
</dbReference>
<accession>A0A6M4A6B0</accession>
<dbReference type="NCBIfam" id="TIGR00254">
    <property type="entry name" value="GGDEF"/>
    <property type="match status" value="1"/>
</dbReference>
<dbReference type="Pfam" id="PF00990">
    <property type="entry name" value="GGDEF"/>
    <property type="match status" value="1"/>
</dbReference>
<dbReference type="EC" id="2.7.7.65" evidence="1"/>
<dbReference type="InterPro" id="IPR019734">
    <property type="entry name" value="TPR_rpt"/>
</dbReference>
<evidence type="ECO:0000313" key="5">
    <source>
        <dbReference type="Proteomes" id="UP000274350"/>
    </source>
</evidence>
<dbReference type="GO" id="GO:0052621">
    <property type="term" value="F:diguanylate cyclase activity"/>
    <property type="evidence" value="ECO:0007669"/>
    <property type="project" value="UniProtKB-EC"/>
</dbReference>
<dbReference type="Gene3D" id="3.30.70.270">
    <property type="match status" value="1"/>
</dbReference>
<name>A0A6M4A6B0_9BURK</name>
<evidence type="ECO:0000259" key="3">
    <source>
        <dbReference type="PROSITE" id="PS50887"/>
    </source>
</evidence>
<dbReference type="GO" id="GO:1902201">
    <property type="term" value="P:negative regulation of bacterial-type flagellum-dependent cell motility"/>
    <property type="evidence" value="ECO:0007669"/>
    <property type="project" value="TreeGrafter"/>
</dbReference>
<dbReference type="SUPFAM" id="SSF48452">
    <property type="entry name" value="TPR-like"/>
    <property type="match status" value="2"/>
</dbReference>
<keyword evidence="5" id="KW-1185">Reference proteome</keyword>
<protein>
    <recommendedName>
        <fullName evidence="1">diguanylate cyclase</fullName>
        <ecNumber evidence="1">2.7.7.65</ecNumber>
    </recommendedName>
</protein>
<evidence type="ECO:0000313" key="4">
    <source>
        <dbReference type="EMBL" id="QJQ06704.1"/>
    </source>
</evidence>
<gene>
    <name evidence="4" type="ORF">EJG51_013595</name>
</gene>
<dbReference type="SMART" id="SM00028">
    <property type="entry name" value="TPR"/>
    <property type="match status" value="4"/>
</dbReference>
<dbReference type="PROSITE" id="PS50887">
    <property type="entry name" value="GGDEF"/>
    <property type="match status" value="1"/>
</dbReference>
<dbReference type="InterPro" id="IPR000160">
    <property type="entry name" value="GGDEF_dom"/>
</dbReference>
<dbReference type="InterPro" id="IPR011990">
    <property type="entry name" value="TPR-like_helical_dom_sf"/>
</dbReference>
<dbReference type="InterPro" id="IPR043128">
    <property type="entry name" value="Rev_trsase/Diguanyl_cyclase"/>
</dbReference>
<dbReference type="InterPro" id="IPR050469">
    <property type="entry name" value="Diguanylate_Cyclase"/>
</dbReference>
<dbReference type="GO" id="GO:0043709">
    <property type="term" value="P:cell adhesion involved in single-species biofilm formation"/>
    <property type="evidence" value="ECO:0007669"/>
    <property type="project" value="TreeGrafter"/>
</dbReference>
<sequence length="542" mass="59793">MSKKTAATWSDAAELAAPLIQVNILADSQPLQASQMLLELIAGAGEYADASSLGDLYCRLGNCRVILHDPAAIRDFEAALEYAEKSGKLYLKVDILHSLARTFIAFGDTNSALQYCEKAINLGRTLDDQAMFAQILMTLGLAFAVAQQFERSIEIYAEAAALCRARADKLGLARVLNNWADVLTNSFEVSRDTGFAADVQILDEAILYGRQALDLAEECESFRFQLLTIETLAHAMEVHGMYEVALVELEAGMSKLGGHGFVKEELDIQVRLGALELQLSQAGPAVIRLSKARELALGLGSYPHFADLLKTLSTAYEAAGDFAKALAVYKECHIVTLKSHDQQAQISAQIFAAKLDLDKLQRETESHKSRVSQLENYNRSLNVLVREDSLTGLPNRRALQEHLERVAVTHIGTITFALLDIDHFKRVNDNFSHLIGDEVLRHFGQLIRSCLRAGDMAARIGGEEFALVLERARGSRSVDVCERIRKAIQSYDWSVIAPTLHITASFGITHVKASDDLKSMMERADSALYRAKQAGRNRIEKA</sequence>
<feature type="domain" description="GGDEF" evidence="3">
    <location>
        <begin position="412"/>
        <end position="542"/>
    </location>
</feature>
<dbReference type="OrthoDB" id="23692at2"/>
<reference evidence="4 5" key="1">
    <citation type="journal article" date="2019" name="Int. J. Syst. Evol. Microbiol.">
        <title>Undibacterium piscinae sp. nov., isolated from Korean shiner intestine.</title>
        <authorList>
            <person name="Lee S.Y."/>
            <person name="Kang W."/>
            <person name="Kim P.S."/>
            <person name="Kim H.S."/>
            <person name="Sung H."/>
            <person name="Shin N.R."/>
            <person name="Whon T.W."/>
            <person name="Yun J.H."/>
            <person name="Lee J.Y."/>
            <person name="Lee J.Y."/>
            <person name="Jung M.J."/>
            <person name="Jeong Y.S."/>
            <person name="Tak E.J."/>
            <person name="Han J.E."/>
            <person name="Hyun D.W."/>
            <person name="Kang M.S."/>
            <person name="Lee K.E."/>
            <person name="Lee B.H."/>
            <person name="Bae J.W."/>
        </authorList>
    </citation>
    <scope>NUCLEOTIDE SEQUENCE [LARGE SCALE GENOMIC DNA]</scope>
    <source>
        <strain evidence="4 5">S11R28</strain>
    </source>
</reference>
<dbReference type="SUPFAM" id="SSF55073">
    <property type="entry name" value="Nucleotide cyclase"/>
    <property type="match status" value="1"/>
</dbReference>
<organism evidence="4 5">
    <name type="scientific">Undibacterium piscinae</name>
    <dbReference type="NCBI Taxonomy" id="2495591"/>
    <lineage>
        <taxon>Bacteria</taxon>
        <taxon>Pseudomonadati</taxon>
        <taxon>Pseudomonadota</taxon>
        <taxon>Betaproteobacteria</taxon>
        <taxon>Burkholderiales</taxon>
        <taxon>Oxalobacteraceae</taxon>
        <taxon>Undibacterium</taxon>
    </lineage>
</organism>
<evidence type="ECO:0000256" key="2">
    <source>
        <dbReference type="ARBA" id="ARBA00034247"/>
    </source>
</evidence>
<dbReference type="KEGG" id="upi:EJG51_013595"/>
<comment type="catalytic activity">
    <reaction evidence="2">
        <text>2 GTP = 3',3'-c-di-GMP + 2 diphosphate</text>
        <dbReference type="Rhea" id="RHEA:24898"/>
        <dbReference type="ChEBI" id="CHEBI:33019"/>
        <dbReference type="ChEBI" id="CHEBI:37565"/>
        <dbReference type="ChEBI" id="CHEBI:58805"/>
        <dbReference type="EC" id="2.7.7.65"/>
    </reaction>
</comment>
<dbReference type="PANTHER" id="PTHR45138:SF9">
    <property type="entry name" value="DIGUANYLATE CYCLASE DGCM-RELATED"/>
    <property type="match status" value="1"/>
</dbReference>
<evidence type="ECO:0000256" key="1">
    <source>
        <dbReference type="ARBA" id="ARBA00012528"/>
    </source>
</evidence>
<dbReference type="InterPro" id="IPR029787">
    <property type="entry name" value="Nucleotide_cyclase"/>
</dbReference>
<dbReference type="GO" id="GO:0005886">
    <property type="term" value="C:plasma membrane"/>
    <property type="evidence" value="ECO:0007669"/>
    <property type="project" value="TreeGrafter"/>
</dbReference>
<dbReference type="SMART" id="SM00267">
    <property type="entry name" value="GGDEF"/>
    <property type="match status" value="1"/>
</dbReference>
<dbReference type="PANTHER" id="PTHR45138">
    <property type="entry name" value="REGULATORY COMPONENTS OF SENSORY TRANSDUCTION SYSTEM"/>
    <property type="match status" value="1"/>
</dbReference>
<dbReference type="Gene3D" id="1.25.40.10">
    <property type="entry name" value="Tetratricopeptide repeat domain"/>
    <property type="match status" value="2"/>
</dbReference>
<dbReference type="FunFam" id="3.30.70.270:FF:000001">
    <property type="entry name" value="Diguanylate cyclase domain protein"/>
    <property type="match status" value="1"/>
</dbReference>
<dbReference type="CDD" id="cd01949">
    <property type="entry name" value="GGDEF"/>
    <property type="match status" value="1"/>
</dbReference>
<dbReference type="EMBL" id="CP051152">
    <property type="protein sequence ID" value="QJQ06704.1"/>
    <property type="molecule type" value="Genomic_DNA"/>
</dbReference>